<evidence type="ECO:0000313" key="7">
    <source>
        <dbReference type="Proteomes" id="UP000035955"/>
    </source>
</evidence>
<dbReference type="UniPathway" id="UPA00074">
    <property type="reaction ID" value="UER00126"/>
</dbReference>
<feature type="binding site" evidence="4">
    <location>
        <position position="117"/>
    </location>
    <ligand>
        <name>(6R)-10-formyltetrahydrofolate</name>
        <dbReference type="ChEBI" id="CHEBI:195366"/>
    </ligand>
</feature>
<dbReference type="InterPro" id="IPR002376">
    <property type="entry name" value="Formyl_transf_N"/>
</dbReference>
<evidence type="ECO:0000313" key="6">
    <source>
        <dbReference type="EMBL" id="KMO31414.1"/>
    </source>
</evidence>
<comment type="catalytic activity">
    <reaction evidence="4">
        <text>N(1)-(5-phospho-beta-D-ribosyl)glycinamide + (6R)-10-formyltetrahydrofolate = N(2)-formyl-N(1)-(5-phospho-beta-D-ribosyl)glycinamide + (6S)-5,6,7,8-tetrahydrofolate + H(+)</text>
        <dbReference type="Rhea" id="RHEA:15053"/>
        <dbReference type="ChEBI" id="CHEBI:15378"/>
        <dbReference type="ChEBI" id="CHEBI:57453"/>
        <dbReference type="ChEBI" id="CHEBI:143788"/>
        <dbReference type="ChEBI" id="CHEBI:147286"/>
        <dbReference type="ChEBI" id="CHEBI:195366"/>
        <dbReference type="EC" id="2.1.2.2"/>
    </reaction>
</comment>
<evidence type="ECO:0000256" key="4">
    <source>
        <dbReference type="HAMAP-Rule" id="MF_01930"/>
    </source>
</evidence>
<keyword evidence="7" id="KW-1185">Reference proteome</keyword>
<dbReference type="HAMAP" id="MF_01930">
    <property type="entry name" value="PurN"/>
    <property type="match status" value="1"/>
</dbReference>
<dbReference type="OrthoDB" id="9806170at2"/>
<name>A0A0J6SCM3_9HYPH</name>
<dbReference type="EC" id="2.1.2.2" evidence="4"/>
<dbReference type="InterPro" id="IPR004607">
    <property type="entry name" value="GART"/>
</dbReference>
<evidence type="ECO:0000259" key="5">
    <source>
        <dbReference type="Pfam" id="PF00551"/>
    </source>
</evidence>
<dbReference type="GO" id="GO:0006189">
    <property type="term" value="P:'de novo' IMP biosynthetic process"/>
    <property type="evidence" value="ECO:0007669"/>
    <property type="project" value="UniProtKB-UniRule"/>
</dbReference>
<keyword evidence="2 4" id="KW-0808">Transferase</keyword>
<dbReference type="PATRIC" id="fig|298794.3.peg.2857"/>
<dbReference type="CDD" id="cd08645">
    <property type="entry name" value="FMT_core_GART"/>
    <property type="match status" value="1"/>
</dbReference>
<comment type="similarity">
    <text evidence="4">Belongs to the GART family.</text>
</comment>
<evidence type="ECO:0000256" key="2">
    <source>
        <dbReference type="ARBA" id="ARBA00022679"/>
    </source>
</evidence>
<dbReference type="InterPro" id="IPR036477">
    <property type="entry name" value="Formyl_transf_N_sf"/>
</dbReference>
<organism evidence="6 7">
    <name type="scientific">Methylobacterium variabile</name>
    <dbReference type="NCBI Taxonomy" id="298794"/>
    <lineage>
        <taxon>Bacteria</taxon>
        <taxon>Pseudomonadati</taxon>
        <taxon>Pseudomonadota</taxon>
        <taxon>Alphaproteobacteria</taxon>
        <taxon>Hyphomicrobiales</taxon>
        <taxon>Methylobacteriaceae</taxon>
        <taxon>Methylobacterium</taxon>
    </lineage>
</organism>
<proteinExistence type="inferred from homology"/>
<comment type="pathway">
    <text evidence="1 4">Purine metabolism; IMP biosynthesis via de novo pathway; N(2)-formyl-N(1)-(5-phospho-D-ribosyl)glycinamide from N(1)-(5-phospho-D-ribosyl)glycinamide (10-formyl THF route): step 1/1.</text>
</comment>
<sequence length="226" mass="23736">MSDRADAATRRAKVAILISGRGSNMVSLLEAARAPDYPAEIVLVASNRPDAPGLARAAAAGIATEAVDHRAFADRAAFERALDESLRRHGVEFLVLAGFMRVLTPWFVEAWAGRMLNIHPSLLPLFRGTHTHVQALAAGVRLHGCTVHFVVPELDAGPIVAQAAVPVLPEDDEDALSARVLVQEHRLYPAALALVASGRARLDGGRVVFAEGSGAANGALVAPALG</sequence>
<comment type="function">
    <text evidence="4">Catalyzes the transfer of a formyl group from 10-formyltetrahydrofolate to 5-phospho-ribosyl-glycinamide (GAR), producing 5-phospho-ribosyl-N-formylglycinamide (FGAR) and tetrahydrofolate.</text>
</comment>
<accession>A0A0J6SCM3</accession>
<dbReference type="NCBIfam" id="TIGR00639">
    <property type="entry name" value="PurN"/>
    <property type="match status" value="1"/>
</dbReference>
<dbReference type="EMBL" id="LABY01000196">
    <property type="protein sequence ID" value="KMO31414.1"/>
    <property type="molecule type" value="Genomic_DNA"/>
</dbReference>
<comment type="caution">
    <text evidence="4">Lacks conserved residue(s) required for the propagation of feature annotation.</text>
</comment>
<feature type="binding site" evidence="4">
    <location>
        <position position="75"/>
    </location>
    <ligand>
        <name>(6R)-10-formyltetrahydrofolate</name>
        <dbReference type="ChEBI" id="CHEBI:195366"/>
    </ligand>
</feature>
<feature type="site" description="Raises pKa of active site His" evidence="4">
    <location>
        <position position="155"/>
    </location>
</feature>
<feature type="binding site" evidence="4">
    <location>
        <begin position="22"/>
        <end position="24"/>
    </location>
    <ligand>
        <name>N(1)-(5-phospho-beta-D-ribosyl)glycinamide</name>
        <dbReference type="ChEBI" id="CHEBI:143788"/>
    </ligand>
</feature>
<protein>
    <recommendedName>
        <fullName evidence="4">Phosphoribosylglycinamide formyltransferase</fullName>
        <ecNumber evidence="4">2.1.2.2</ecNumber>
    </recommendedName>
    <alternativeName>
        <fullName evidence="4">5'-phosphoribosylglycinamide transformylase</fullName>
    </alternativeName>
    <alternativeName>
        <fullName evidence="4">GAR transformylase</fullName>
        <shortName evidence="4">GART</shortName>
    </alternativeName>
</protein>
<feature type="active site" description="Proton donor" evidence="4">
    <location>
        <position position="119"/>
    </location>
</feature>
<feature type="domain" description="Formyl transferase N-terminal" evidence="5">
    <location>
        <begin position="13"/>
        <end position="192"/>
    </location>
</feature>
<dbReference type="AlphaFoldDB" id="A0A0J6SCM3"/>
<dbReference type="SUPFAM" id="SSF53328">
    <property type="entry name" value="Formyltransferase"/>
    <property type="match status" value="1"/>
</dbReference>
<evidence type="ECO:0000256" key="3">
    <source>
        <dbReference type="ARBA" id="ARBA00022755"/>
    </source>
</evidence>
<dbReference type="GO" id="GO:0005829">
    <property type="term" value="C:cytosol"/>
    <property type="evidence" value="ECO:0007669"/>
    <property type="project" value="TreeGrafter"/>
</dbReference>
<gene>
    <name evidence="4" type="primary">purN</name>
    <name evidence="6" type="ORF">VQ02_25980</name>
</gene>
<comment type="caution">
    <text evidence="6">The sequence shown here is derived from an EMBL/GenBank/DDBJ whole genome shotgun (WGS) entry which is preliminary data.</text>
</comment>
<reference evidence="6 7" key="1">
    <citation type="submission" date="2015-03" db="EMBL/GenBank/DDBJ databases">
        <title>Genome sequencing of Methylobacterium variabile DSM 16961.</title>
        <authorList>
            <person name="Chaudhry V."/>
            <person name="Patil P.B."/>
        </authorList>
    </citation>
    <scope>NUCLEOTIDE SEQUENCE [LARGE SCALE GENOMIC DNA]</scope>
    <source>
        <strain evidence="6 7">DSM 16961</strain>
    </source>
</reference>
<keyword evidence="3 4" id="KW-0658">Purine biosynthesis</keyword>
<dbReference type="Pfam" id="PF00551">
    <property type="entry name" value="Formyl_trans_N"/>
    <property type="match status" value="1"/>
</dbReference>
<dbReference type="PANTHER" id="PTHR43369">
    <property type="entry name" value="PHOSPHORIBOSYLGLYCINAMIDE FORMYLTRANSFERASE"/>
    <property type="match status" value="1"/>
</dbReference>
<dbReference type="Gene3D" id="3.40.50.170">
    <property type="entry name" value="Formyl transferase, N-terminal domain"/>
    <property type="match status" value="1"/>
</dbReference>
<dbReference type="Proteomes" id="UP000035955">
    <property type="component" value="Unassembled WGS sequence"/>
</dbReference>
<dbReference type="PANTHER" id="PTHR43369:SF2">
    <property type="entry name" value="PHOSPHORIBOSYLGLYCINAMIDE FORMYLTRANSFERASE"/>
    <property type="match status" value="1"/>
</dbReference>
<dbReference type="GO" id="GO:0004644">
    <property type="term" value="F:phosphoribosylglycinamide formyltransferase activity"/>
    <property type="evidence" value="ECO:0007669"/>
    <property type="project" value="UniProtKB-UniRule"/>
</dbReference>
<evidence type="ECO:0000256" key="1">
    <source>
        <dbReference type="ARBA" id="ARBA00005054"/>
    </source>
</evidence>
<dbReference type="RefSeq" id="WP_048447132.1">
    <property type="nucleotide sequence ID" value="NZ_LABY01000196.1"/>
</dbReference>